<dbReference type="SUPFAM" id="SSF52833">
    <property type="entry name" value="Thioredoxin-like"/>
    <property type="match status" value="1"/>
</dbReference>
<feature type="domain" description="Thioredoxin-like fold" evidence="3">
    <location>
        <begin position="87"/>
        <end position="249"/>
    </location>
</feature>
<dbReference type="AlphaFoldDB" id="A0A4Y3WKC2"/>
<keyword evidence="5" id="KW-1185">Reference proteome</keyword>
<keyword evidence="2" id="KW-0812">Transmembrane</keyword>
<reference evidence="4 5" key="1">
    <citation type="submission" date="2019-06" db="EMBL/GenBank/DDBJ databases">
        <title>Whole genome shotgun sequence of Pseudonocardia hydrocarbonoxydans NBRC 14498.</title>
        <authorList>
            <person name="Hosoyama A."/>
            <person name="Uohara A."/>
            <person name="Ohji S."/>
            <person name="Ichikawa N."/>
        </authorList>
    </citation>
    <scope>NUCLEOTIDE SEQUENCE [LARGE SCALE GENOMIC DNA]</scope>
    <source>
        <strain evidence="4 5">NBRC 14498</strain>
    </source>
</reference>
<dbReference type="Proteomes" id="UP000320338">
    <property type="component" value="Unassembled WGS sequence"/>
</dbReference>
<dbReference type="Gene3D" id="3.40.30.10">
    <property type="entry name" value="Glutaredoxin"/>
    <property type="match status" value="1"/>
</dbReference>
<evidence type="ECO:0000256" key="2">
    <source>
        <dbReference type="SAM" id="Phobius"/>
    </source>
</evidence>
<dbReference type="InterPro" id="IPR036249">
    <property type="entry name" value="Thioredoxin-like_sf"/>
</dbReference>
<comment type="caution">
    <text evidence="4">The sequence shown here is derived from an EMBL/GenBank/DDBJ whole genome shotgun (WGS) entry which is preliminary data.</text>
</comment>
<sequence>MGGASRSEKRRKQEAAEARLRAAGITPPATQARDPKRTTFIAVATLAVVAMLVGVVVLVTRGSGEPPAAPTYGVTAAEGVVTAGSGPIVVDVYEDFLCPLCERFEERYGAELTEAMNAGQVTVRYHAVAILDELTDPAGYSTRAANAALCAVPAGVFPAYHARLFDEQPAERGPGLTDEQLTAFGTELGADLGPCISGGTHADAVAAETQAATTDPALRNADGSFGTPTVLLDGARVDISDTGWLQDAIDPAG</sequence>
<gene>
    <name evidence="4" type="ORF">PHY01_09740</name>
</gene>
<keyword evidence="2" id="KW-0472">Membrane</keyword>
<protein>
    <recommendedName>
        <fullName evidence="3">Thioredoxin-like fold domain-containing protein</fullName>
    </recommendedName>
</protein>
<dbReference type="InterPro" id="IPR012336">
    <property type="entry name" value="Thioredoxin-like_fold"/>
</dbReference>
<evidence type="ECO:0000313" key="5">
    <source>
        <dbReference type="Proteomes" id="UP000320338"/>
    </source>
</evidence>
<evidence type="ECO:0000256" key="1">
    <source>
        <dbReference type="SAM" id="MobiDB-lite"/>
    </source>
</evidence>
<evidence type="ECO:0000313" key="4">
    <source>
        <dbReference type="EMBL" id="GEC18691.1"/>
    </source>
</evidence>
<feature type="region of interest" description="Disordered" evidence="1">
    <location>
        <begin position="1"/>
        <end position="32"/>
    </location>
</feature>
<dbReference type="RefSeq" id="WP_141277307.1">
    <property type="nucleotide sequence ID" value="NZ_BAAARZ010000010.1"/>
</dbReference>
<feature type="transmembrane region" description="Helical" evidence="2">
    <location>
        <begin position="40"/>
        <end position="59"/>
    </location>
</feature>
<dbReference type="OrthoDB" id="117402at2"/>
<keyword evidence="2" id="KW-1133">Transmembrane helix</keyword>
<evidence type="ECO:0000259" key="3">
    <source>
        <dbReference type="Pfam" id="PF13462"/>
    </source>
</evidence>
<dbReference type="Pfam" id="PF13462">
    <property type="entry name" value="Thioredoxin_4"/>
    <property type="match status" value="1"/>
</dbReference>
<name>A0A4Y3WKC2_9PSEU</name>
<feature type="compositionally biased region" description="Basic and acidic residues" evidence="1">
    <location>
        <begin position="11"/>
        <end position="20"/>
    </location>
</feature>
<dbReference type="EMBL" id="BJNG01000007">
    <property type="protein sequence ID" value="GEC18691.1"/>
    <property type="molecule type" value="Genomic_DNA"/>
</dbReference>
<proteinExistence type="predicted"/>
<organism evidence="4 5">
    <name type="scientific">Pseudonocardia hydrocarbonoxydans</name>
    <dbReference type="NCBI Taxonomy" id="76726"/>
    <lineage>
        <taxon>Bacteria</taxon>
        <taxon>Bacillati</taxon>
        <taxon>Actinomycetota</taxon>
        <taxon>Actinomycetes</taxon>
        <taxon>Pseudonocardiales</taxon>
        <taxon>Pseudonocardiaceae</taxon>
        <taxon>Pseudonocardia</taxon>
    </lineage>
</organism>
<accession>A0A4Y3WKC2</accession>